<dbReference type="GO" id="GO:0005886">
    <property type="term" value="C:plasma membrane"/>
    <property type="evidence" value="ECO:0007669"/>
    <property type="project" value="TreeGrafter"/>
</dbReference>
<evidence type="ECO:0000259" key="15">
    <source>
        <dbReference type="Pfam" id="PF07885"/>
    </source>
</evidence>
<keyword evidence="13" id="KW-0175">Coiled coil</keyword>
<keyword evidence="4" id="KW-0633">Potassium transport</keyword>
<keyword evidence="7" id="KW-0630">Potassium</keyword>
<feature type="transmembrane region" description="Helical" evidence="14">
    <location>
        <begin position="255"/>
        <end position="275"/>
    </location>
</feature>
<evidence type="ECO:0000256" key="1">
    <source>
        <dbReference type="ARBA" id="ARBA00004141"/>
    </source>
</evidence>
<evidence type="ECO:0000256" key="10">
    <source>
        <dbReference type="ARBA" id="ARBA00023136"/>
    </source>
</evidence>
<keyword evidence="8 14" id="KW-1133">Transmembrane helix</keyword>
<evidence type="ECO:0000256" key="6">
    <source>
        <dbReference type="ARBA" id="ARBA00022826"/>
    </source>
</evidence>
<evidence type="ECO:0000256" key="14">
    <source>
        <dbReference type="SAM" id="Phobius"/>
    </source>
</evidence>
<evidence type="ECO:0000256" key="12">
    <source>
        <dbReference type="RuleBase" id="RU003857"/>
    </source>
</evidence>
<keyword evidence="5 12" id="KW-0812">Transmembrane</keyword>
<proteinExistence type="inferred from homology"/>
<dbReference type="PRINTS" id="PR01095">
    <property type="entry name" value="TASKCHANNEL"/>
</dbReference>
<evidence type="ECO:0000256" key="8">
    <source>
        <dbReference type="ARBA" id="ARBA00022989"/>
    </source>
</evidence>
<dbReference type="PRINTS" id="PR01333">
    <property type="entry name" value="2POREKCHANEL"/>
</dbReference>
<dbReference type="InParanoid" id="A0A7R8V1J9"/>
<protein>
    <recommendedName>
        <fullName evidence="15">Potassium channel domain-containing protein</fullName>
    </recommendedName>
</protein>
<evidence type="ECO:0000256" key="2">
    <source>
        <dbReference type="ARBA" id="ARBA00006666"/>
    </source>
</evidence>
<dbReference type="GO" id="GO:0030322">
    <property type="term" value="P:stabilization of membrane potential"/>
    <property type="evidence" value="ECO:0007669"/>
    <property type="project" value="TreeGrafter"/>
</dbReference>
<keyword evidence="3 12" id="KW-0813">Transport</keyword>
<comment type="subcellular location">
    <subcellularLocation>
        <location evidence="1">Membrane</location>
        <topology evidence="1">Multi-pass membrane protein</topology>
    </subcellularLocation>
</comment>
<evidence type="ECO:0000256" key="9">
    <source>
        <dbReference type="ARBA" id="ARBA00023065"/>
    </source>
</evidence>
<evidence type="ECO:0000313" key="17">
    <source>
        <dbReference type="Proteomes" id="UP000594454"/>
    </source>
</evidence>
<evidence type="ECO:0000256" key="4">
    <source>
        <dbReference type="ARBA" id="ARBA00022538"/>
    </source>
</evidence>
<gene>
    <name evidence="16" type="ORF">HERILL_LOCUS12980</name>
</gene>
<dbReference type="GO" id="GO:0015271">
    <property type="term" value="F:outward rectifier potassium channel activity"/>
    <property type="evidence" value="ECO:0007669"/>
    <property type="project" value="TreeGrafter"/>
</dbReference>
<feature type="transmembrane region" description="Helical" evidence="14">
    <location>
        <begin position="225"/>
        <end position="248"/>
    </location>
</feature>
<dbReference type="OrthoDB" id="297496at2759"/>
<evidence type="ECO:0000256" key="5">
    <source>
        <dbReference type="ARBA" id="ARBA00022692"/>
    </source>
</evidence>
<evidence type="ECO:0000313" key="16">
    <source>
        <dbReference type="EMBL" id="CAD7090502.1"/>
    </source>
</evidence>
<name>A0A7R8V1J9_HERIL</name>
<organism evidence="16 17">
    <name type="scientific">Hermetia illucens</name>
    <name type="common">Black soldier fly</name>
    <dbReference type="NCBI Taxonomy" id="343691"/>
    <lineage>
        <taxon>Eukaryota</taxon>
        <taxon>Metazoa</taxon>
        <taxon>Ecdysozoa</taxon>
        <taxon>Arthropoda</taxon>
        <taxon>Hexapoda</taxon>
        <taxon>Insecta</taxon>
        <taxon>Pterygota</taxon>
        <taxon>Neoptera</taxon>
        <taxon>Endopterygota</taxon>
        <taxon>Diptera</taxon>
        <taxon>Brachycera</taxon>
        <taxon>Stratiomyomorpha</taxon>
        <taxon>Stratiomyidae</taxon>
        <taxon>Hermetiinae</taxon>
        <taxon>Hermetia</taxon>
    </lineage>
</organism>
<dbReference type="PANTHER" id="PTHR11003:SF142">
    <property type="entry name" value="POTASSIUM CHANNEL DOMAIN-CONTAINING PROTEIN"/>
    <property type="match status" value="1"/>
</dbReference>
<dbReference type="Gene3D" id="1.10.287.70">
    <property type="match status" value="1"/>
</dbReference>
<reference evidence="16 17" key="1">
    <citation type="submission" date="2020-11" db="EMBL/GenBank/DDBJ databases">
        <authorList>
            <person name="Wallbank WR R."/>
            <person name="Pardo Diaz C."/>
            <person name="Kozak K."/>
            <person name="Martin S."/>
            <person name="Jiggins C."/>
            <person name="Moest M."/>
            <person name="Warren A I."/>
            <person name="Generalovic N T."/>
            <person name="Byers J.R.P. K."/>
            <person name="Montejo-Kovacevich G."/>
            <person name="Yen C E."/>
        </authorList>
    </citation>
    <scope>NUCLEOTIDE SEQUENCE [LARGE SCALE GENOMIC DNA]</scope>
</reference>
<keyword evidence="6" id="KW-0631">Potassium channel</keyword>
<dbReference type="PANTHER" id="PTHR11003">
    <property type="entry name" value="POTASSIUM CHANNEL, SUBFAMILY K"/>
    <property type="match status" value="1"/>
</dbReference>
<feature type="domain" description="Potassium channel" evidence="15">
    <location>
        <begin position="141"/>
        <end position="198"/>
    </location>
</feature>
<evidence type="ECO:0000256" key="11">
    <source>
        <dbReference type="ARBA" id="ARBA00023303"/>
    </source>
</evidence>
<keyword evidence="10 14" id="KW-0472">Membrane</keyword>
<keyword evidence="9 12" id="KW-0406">Ion transport</keyword>
<dbReference type="FunCoup" id="A0A7R8V1J9">
    <property type="interactions" value="3"/>
</dbReference>
<feature type="transmembrane region" description="Helical" evidence="14">
    <location>
        <begin position="144"/>
        <end position="162"/>
    </location>
</feature>
<dbReference type="OMA" id="KMVHVPD"/>
<dbReference type="Proteomes" id="UP000594454">
    <property type="component" value="Chromosome 5"/>
</dbReference>
<feature type="transmembrane region" description="Helical" evidence="14">
    <location>
        <begin position="174"/>
        <end position="192"/>
    </location>
</feature>
<sequence>MAHEAEDDVKRELLDHVQTVNVKNSRNGGTLRSCGACLGNVKLKAALGHCGLLVSLVLYCAAGGWVFQRLELPNEIIRLDNMRTSLKASRDTFLRNVLNNSDSINFFPILKAELSKYEQVVQAASTEGLLIIAEENFPIAKENWSILQAVFFASTVITTIGYGNVVPVTQAGRIFCIFFAIIGIPLTLTVIADLGKLFARPVSAIGRKLRYRNKESHLTGATIKWSYALSSVLFLCVYLSIGSSLLLIWEDEWTFFEGFYFCFITMTTIGFGDIVPTKPKYMLLCTVYILIGLALTSTIIELVRRQYAQSWQQLQALSGPMADTLRRLGEQAGSGIDYSSIQKALQLSIPSMPSMPTMPKWNYSITSPEKKNHQSEIAALQAITQALLKEVKEANEQIQHPPKVLQIVIYESSV</sequence>
<keyword evidence="17" id="KW-1185">Reference proteome</keyword>
<dbReference type="FunFam" id="1.10.287.70:FF:000190">
    <property type="entry name" value="Uncharacterized protein, isoform A"/>
    <property type="match status" value="1"/>
</dbReference>
<keyword evidence="11 12" id="KW-0407">Ion channel</keyword>
<feature type="coiled-coil region" evidence="13">
    <location>
        <begin position="370"/>
        <end position="397"/>
    </location>
</feature>
<feature type="transmembrane region" description="Helical" evidence="14">
    <location>
        <begin position="46"/>
        <end position="67"/>
    </location>
</feature>
<dbReference type="InterPro" id="IPR013099">
    <property type="entry name" value="K_chnl_dom"/>
</dbReference>
<dbReference type="AlphaFoldDB" id="A0A7R8V1J9"/>
<dbReference type="InterPro" id="IPR003092">
    <property type="entry name" value="2pore_dom_K_chnl_TASK"/>
</dbReference>
<dbReference type="GO" id="GO:0022841">
    <property type="term" value="F:potassium ion leak channel activity"/>
    <property type="evidence" value="ECO:0007669"/>
    <property type="project" value="TreeGrafter"/>
</dbReference>
<feature type="domain" description="Potassium channel" evidence="15">
    <location>
        <begin position="234"/>
        <end position="305"/>
    </location>
</feature>
<dbReference type="Pfam" id="PF07885">
    <property type="entry name" value="Ion_trans_2"/>
    <property type="match status" value="2"/>
</dbReference>
<feature type="transmembrane region" description="Helical" evidence="14">
    <location>
        <begin position="281"/>
        <end position="303"/>
    </location>
</feature>
<dbReference type="EMBL" id="LR899013">
    <property type="protein sequence ID" value="CAD7090502.1"/>
    <property type="molecule type" value="Genomic_DNA"/>
</dbReference>
<evidence type="ECO:0000256" key="13">
    <source>
        <dbReference type="SAM" id="Coils"/>
    </source>
</evidence>
<dbReference type="InterPro" id="IPR003280">
    <property type="entry name" value="2pore_dom_K_chnl"/>
</dbReference>
<evidence type="ECO:0000256" key="3">
    <source>
        <dbReference type="ARBA" id="ARBA00022448"/>
    </source>
</evidence>
<dbReference type="SUPFAM" id="SSF81324">
    <property type="entry name" value="Voltage-gated potassium channels"/>
    <property type="match status" value="2"/>
</dbReference>
<accession>A0A7R8V1J9</accession>
<comment type="similarity">
    <text evidence="2 12">Belongs to the two pore domain potassium channel (TC 1.A.1.8) family.</text>
</comment>
<evidence type="ECO:0000256" key="7">
    <source>
        <dbReference type="ARBA" id="ARBA00022958"/>
    </source>
</evidence>